<dbReference type="InterPro" id="IPR036322">
    <property type="entry name" value="WD40_repeat_dom_sf"/>
</dbReference>
<feature type="compositionally biased region" description="Polar residues" evidence="2">
    <location>
        <begin position="1746"/>
        <end position="1757"/>
    </location>
</feature>
<feature type="compositionally biased region" description="Basic and acidic residues" evidence="2">
    <location>
        <begin position="1788"/>
        <end position="1798"/>
    </location>
</feature>
<dbReference type="InterPro" id="IPR059070">
    <property type="entry name" value="TPR_VPS8_2"/>
</dbReference>
<dbReference type="InterPro" id="IPR015943">
    <property type="entry name" value="WD40/YVTN_repeat-like_dom_sf"/>
</dbReference>
<dbReference type="Proteomes" id="UP000076874">
    <property type="component" value="Unassembled WGS sequence"/>
</dbReference>
<dbReference type="InterPro" id="IPR025941">
    <property type="entry name" value="Vps8_central_dom"/>
</dbReference>
<accession>A0A167N192</accession>
<feature type="compositionally biased region" description="Low complexity" evidence="2">
    <location>
        <begin position="1628"/>
        <end position="1643"/>
    </location>
</feature>
<comment type="similarity">
    <text evidence="1">Belongs to the VPS8 family.</text>
</comment>
<feature type="region of interest" description="Disordered" evidence="2">
    <location>
        <begin position="225"/>
        <end position="247"/>
    </location>
</feature>
<feature type="region of interest" description="Disordered" evidence="2">
    <location>
        <begin position="1784"/>
        <end position="1897"/>
    </location>
</feature>
<dbReference type="SUPFAM" id="SSF50978">
    <property type="entry name" value="WD40 repeat-like"/>
    <property type="match status" value="1"/>
</dbReference>
<protein>
    <submittedName>
        <fullName evidence="5">Golgi complex component</fullName>
    </submittedName>
</protein>
<name>A0A167N192_9HYPO</name>
<gene>
    <name evidence="5" type="ORF">SPI_08512</name>
</gene>
<dbReference type="GO" id="GO:0006623">
    <property type="term" value="P:protein targeting to vacuole"/>
    <property type="evidence" value="ECO:0007669"/>
    <property type="project" value="InterPro"/>
</dbReference>
<dbReference type="GO" id="GO:0030897">
    <property type="term" value="C:HOPS complex"/>
    <property type="evidence" value="ECO:0007669"/>
    <property type="project" value="TreeGrafter"/>
</dbReference>
<dbReference type="GO" id="GO:0005770">
    <property type="term" value="C:late endosome"/>
    <property type="evidence" value="ECO:0007669"/>
    <property type="project" value="TreeGrafter"/>
</dbReference>
<feature type="compositionally biased region" description="Basic and acidic residues" evidence="2">
    <location>
        <begin position="88"/>
        <end position="101"/>
    </location>
</feature>
<evidence type="ECO:0000259" key="3">
    <source>
        <dbReference type="Pfam" id="PF12816"/>
    </source>
</evidence>
<dbReference type="Pfam" id="PF23410">
    <property type="entry name" value="Beta-prop_VPS8"/>
    <property type="match status" value="1"/>
</dbReference>
<dbReference type="OrthoDB" id="289913at2759"/>
<feature type="compositionally biased region" description="Basic and acidic residues" evidence="2">
    <location>
        <begin position="1"/>
        <end position="16"/>
    </location>
</feature>
<evidence type="ECO:0000256" key="1">
    <source>
        <dbReference type="ARBA" id="ARBA00009422"/>
    </source>
</evidence>
<keyword evidence="6" id="KW-1185">Reference proteome</keyword>
<feature type="compositionally biased region" description="Gly residues" evidence="2">
    <location>
        <begin position="1800"/>
        <end position="1815"/>
    </location>
</feature>
<feature type="compositionally biased region" description="Low complexity" evidence="2">
    <location>
        <begin position="1557"/>
        <end position="1570"/>
    </location>
</feature>
<reference evidence="5 6" key="1">
    <citation type="journal article" date="2016" name="Genome Biol. Evol.">
        <title>Divergent and convergent evolution of fungal pathogenicity.</title>
        <authorList>
            <person name="Shang Y."/>
            <person name="Xiao G."/>
            <person name="Zheng P."/>
            <person name="Cen K."/>
            <person name="Zhan S."/>
            <person name="Wang C."/>
        </authorList>
    </citation>
    <scope>NUCLEOTIDE SEQUENCE [LARGE SCALE GENOMIC DNA]</scope>
    <source>
        <strain evidence="5 6">RCEF 264</strain>
    </source>
</reference>
<feature type="compositionally biased region" description="Basic and acidic residues" evidence="2">
    <location>
        <begin position="128"/>
        <end position="142"/>
    </location>
</feature>
<dbReference type="Pfam" id="PF12816">
    <property type="entry name" value="TPR_Vps8"/>
    <property type="match status" value="1"/>
</dbReference>
<dbReference type="InterPro" id="IPR045111">
    <property type="entry name" value="Vps41/Vps8"/>
</dbReference>
<dbReference type="Pfam" id="PF25066">
    <property type="entry name" value="TPR_VPS8_2"/>
    <property type="match status" value="1"/>
</dbReference>
<feature type="compositionally biased region" description="Low complexity" evidence="2">
    <location>
        <begin position="178"/>
        <end position="199"/>
    </location>
</feature>
<feature type="region of interest" description="Disordered" evidence="2">
    <location>
        <begin position="1929"/>
        <end position="1951"/>
    </location>
</feature>
<feature type="domain" description="VPS8-like TPR-like repeats" evidence="4">
    <location>
        <begin position="1455"/>
        <end position="1713"/>
    </location>
</feature>
<feature type="domain" description="Vacuolar protein sorting-associated protein 8 central" evidence="3">
    <location>
        <begin position="827"/>
        <end position="1035"/>
    </location>
</feature>
<dbReference type="STRING" id="1081102.A0A167N192"/>
<dbReference type="PANTHER" id="PTHR12616:SF8">
    <property type="entry name" value="VACUOLAR PROTEIN SORTING-ASSOCIATED PROTEIN 8 HOMOLOG"/>
    <property type="match status" value="1"/>
</dbReference>
<feature type="region of interest" description="Disordered" evidence="2">
    <location>
        <begin position="1"/>
        <end position="199"/>
    </location>
</feature>
<feature type="region of interest" description="Disordered" evidence="2">
    <location>
        <begin position="1538"/>
        <end position="1586"/>
    </location>
</feature>
<evidence type="ECO:0000313" key="5">
    <source>
        <dbReference type="EMBL" id="OAA55008.1"/>
    </source>
</evidence>
<evidence type="ECO:0000259" key="4">
    <source>
        <dbReference type="Pfam" id="PF25066"/>
    </source>
</evidence>
<feature type="compositionally biased region" description="Low complexity" evidence="2">
    <location>
        <begin position="1422"/>
        <end position="1435"/>
    </location>
</feature>
<feature type="compositionally biased region" description="Acidic residues" evidence="2">
    <location>
        <begin position="63"/>
        <end position="73"/>
    </location>
</feature>
<feature type="compositionally biased region" description="Low complexity" evidence="2">
    <location>
        <begin position="1868"/>
        <end position="1884"/>
    </location>
</feature>
<evidence type="ECO:0000313" key="6">
    <source>
        <dbReference type="Proteomes" id="UP000076874"/>
    </source>
</evidence>
<evidence type="ECO:0000256" key="2">
    <source>
        <dbReference type="SAM" id="MobiDB-lite"/>
    </source>
</evidence>
<dbReference type="GO" id="GO:0034058">
    <property type="term" value="P:endosomal vesicle fusion"/>
    <property type="evidence" value="ECO:0007669"/>
    <property type="project" value="TreeGrafter"/>
</dbReference>
<sequence>MSSSLTERDDDGRADVAMDGADEDVPELPETVALSSSAEDDRSDNDNGGSGGGGGGPSNNEDAGADAGEDEDDARTIRGDDAAGEIGEPEHGDRGGGREESALDPEPESPTTPVALGNGSAGQRLNHYRAELLEEERQRQQEQDTASEDGSALGLPRRPGSPAGSVVSTADSTASNQRSLVSSIGGSSSAFPSGSSGRFSRLGLRGASPSFRPFDQRFQSRIASGGSTASGLISSSSSSSSNLLSPSRPASPASPAFLALHAAHSRTASSMSSSSYQFQQLEQGSDAPSPPWEVVRWTKLTKLSSQAFSESAKRNFGSPTCMAISASIVLGTTKGILLVFDYNQNLKMIIGPGTKAVEAGAITAVAISADHTTVAGGHADGSIFTWEMSRVARPFLHVPPLDSAPAAHSSQRTTDGHIRNVAVTHLGFLGTRRTALVSADDRGMAFAHLATRGTGSLGRTVKTNRILGRYPGSKPPASGKIIKPSTVLAFAPLPLGNVDRATDSMGLTAMLTPYLLVLVSTTPVANTQHKTPRPKEIAPHSAMSGCLAWFPAVKLRVPDARTHDLVSKAKLVYCWSNVLTVLDVEEQPSEDHDKPPSLHCKARSRWKCEEAIVAVQWLTRSVLAVLTISQRLVVLEDHSMRVTEAFDLLNRYIYHADLFSRQLHGVVEALDDEDSSLHGVVADAFYMSFRAYKGRLFLLGFNDMAIGALSNWADRLIALMEHGDYVGAIQLATSFYAGDADKLTIGLPEDTATRHDMVRARLMEIMAASLKYAFRQRQRNRADADDDHLRELAQACFVACAEVQDTDFLFDEMYGWFEDAGADIEGLFLETLEPYILDQTVTAVPPTAVKALVRHYVGQGLESRLEEMICHMNTATLDLDQITALCKRHSLYDALAYVWNQAMADFITPLIDLLALLVPHMPQGEYEPHHPGTAAGEQDMHDTNALKIFPYLSYVLTGRVYPTGAPMDDATQQQAKSELYWFLFSGQSVVWPRGSSASKRFLTRPHQSQEPSFPYLRMILKFHAPSFLSALNEAFEDSFLNNAPEKQLVNGRSPARRNLPEEQVFGATVDRQYIVSILTEIMNPADFAPDDTIYLDMFIARNLPKYPQYLLLPESTLTNVLRGLCHYPGADLAEDAQLSAEYLLSVYHPADMADLLPQFQEAGFYRILKRTYRADKQYGKLLATYFEDPDDQHGVFACIATCLRTTAAQTGAGSGSGSGSSSNALRRQIQEVYGILKEHAFALVELDPAEAARTLDAHAPALHQHVLASLAHRHDLQYQYLKTLLEDNVDADGDVATAGVTRQGSRHGRQKEQRKNKQQQQQPPEPSDRRDLIEQYIRLLCEFDPAHVSDYVGQVPSADLRLDTLLPTMEATGVVDAAVVLLANDGQVRAAMDRLVAHLHTLEAAVLGLLTSGKAGGGGNGSDSSTSTSENSGGDTHSESGASEGGSDVTVVQRNAAEDLMRALQKYTHVGIWLCQGHTQTRRKAGGGGGSGGDDAVSRLRPQNKDSADLLPDEQLWLDLIDTTVQITRNLSAHILHEEKPKQATGDAGRKNGTAVAPSPAWSSLLPASSQGDKTHPPAPAPQQADGDRLVGLLRSLVQHTFTALLTTTTSSSVAPTVPSPGGRTGDSRASSSSQRNAATAATAATTTNRSFLRILKAFLARAAAASPSLADLRAVLASVFAAYAYEEALLRLANRLLEHSLFGSVQRAVELRQRGWRAKGSTCEACGRRVWGPGVQMQAAPNPGLGQNPNQSQNPSSIYEAWEAKQAAETQRRQEAKRLALLASRGGLDRGKGKDNGHAGSGGGGSSNGPGGGTAENVDYTGKGKGKQKQQQLLLPPTDARPGRAKSPAGRASDGLLFDEDAVGRQSTAATSDTSSSITMTTTPFGPAASTTTLPPPPLGPLVLFACRHIYHQACLDALEAARAAETPGSLRPLPHHGARERDYVCPIDG</sequence>
<feature type="compositionally biased region" description="Gly residues" evidence="2">
    <location>
        <begin position="48"/>
        <end position="57"/>
    </location>
</feature>
<dbReference type="PANTHER" id="PTHR12616">
    <property type="entry name" value="VACUOLAR PROTEIN SORTING VPS41"/>
    <property type="match status" value="1"/>
</dbReference>
<dbReference type="Gene3D" id="2.130.10.10">
    <property type="entry name" value="YVTN repeat-like/Quinoprotein amine dehydrogenase"/>
    <property type="match status" value="1"/>
</dbReference>
<comment type="caution">
    <text evidence="5">The sequence shown here is derived from an EMBL/GenBank/DDBJ whole genome shotgun (WGS) entry which is preliminary data.</text>
</comment>
<proteinExistence type="inferred from homology"/>
<feature type="region of interest" description="Disordered" evidence="2">
    <location>
        <begin position="1738"/>
        <end position="1757"/>
    </location>
</feature>
<feature type="region of interest" description="Disordered" evidence="2">
    <location>
        <begin position="1610"/>
        <end position="1643"/>
    </location>
</feature>
<feature type="compositionally biased region" description="Polar residues" evidence="2">
    <location>
        <begin position="166"/>
        <end position="177"/>
    </location>
</feature>
<dbReference type="EMBL" id="AZHD01000021">
    <property type="protein sequence ID" value="OAA55008.1"/>
    <property type="molecule type" value="Genomic_DNA"/>
</dbReference>
<feature type="region of interest" description="Disordered" evidence="2">
    <location>
        <begin position="1415"/>
        <end position="1448"/>
    </location>
</feature>
<feature type="region of interest" description="Disordered" evidence="2">
    <location>
        <begin position="1299"/>
        <end position="1329"/>
    </location>
</feature>
<organism evidence="5 6">
    <name type="scientific">Niveomyces insectorum RCEF 264</name>
    <dbReference type="NCBI Taxonomy" id="1081102"/>
    <lineage>
        <taxon>Eukaryota</taxon>
        <taxon>Fungi</taxon>
        <taxon>Dikarya</taxon>
        <taxon>Ascomycota</taxon>
        <taxon>Pezizomycotina</taxon>
        <taxon>Sordariomycetes</taxon>
        <taxon>Hypocreomycetidae</taxon>
        <taxon>Hypocreales</taxon>
        <taxon>Cordycipitaceae</taxon>
        <taxon>Niveomyces</taxon>
    </lineage>
</organism>